<evidence type="ECO:0000256" key="9">
    <source>
        <dbReference type="ARBA" id="ARBA00022982"/>
    </source>
</evidence>
<gene>
    <name evidence="17" type="ORF">M5D96_011269</name>
</gene>
<comment type="caution">
    <text evidence="17">The sequence shown here is derived from an EMBL/GenBank/DDBJ whole genome shotgun (WGS) entry which is preliminary data.</text>
</comment>
<dbReference type="Proteomes" id="UP001059596">
    <property type="component" value="Unassembled WGS sequence"/>
</dbReference>
<dbReference type="PANTHER" id="PTHR15082">
    <property type="entry name" value="NADH-UBIQUINONE OXIDOREDUCTASE B12 SUBUNIT"/>
    <property type="match status" value="1"/>
</dbReference>
<evidence type="ECO:0000256" key="13">
    <source>
        <dbReference type="ARBA" id="ARBA00030217"/>
    </source>
</evidence>
<dbReference type="AlphaFoldDB" id="A0A9P9YF61"/>
<keyword evidence="6" id="KW-0679">Respiratory chain</keyword>
<evidence type="ECO:0000256" key="7">
    <source>
        <dbReference type="ARBA" id="ARBA00022692"/>
    </source>
</evidence>
<evidence type="ECO:0000256" key="15">
    <source>
        <dbReference type="SAM" id="MobiDB-lite"/>
    </source>
</evidence>
<keyword evidence="10 16" id="KW-1133">Transmembrane helix</keyword>
<feature type="transmembrane region" description="Helical" evidence="16">
    <location>
        <begin position="66"/>
        <end position="84"/>
    </location>
</feature>
<evidence type="ECO:0000313" key="17">
    <source>
        <dbReference type="EMBL" id="KAI8035838.1"/>
    </source>
</evidence>
<feature type="region of interest" description="Disordered" evidence="15">
    <location>
        <begin position="93"/>
        <end position="113"/>
    </location>
</feature>
<reference evidence="17" key="1">
    <citation type="journal article" date="2023" name="Genome Biol. Evol.">
        <title>Long-read-based Genome Assembly of Drosophila gunungcola Reveals Fewer Chemosensory Genes in Flower-breeding Species.</title>
        <authorList>
            <person name="Negi A."/>
            <person name="Liao B.Y."/>
            <person name="Yeh S.D."/>
        </authorList>
    </citation>
    <scope>NUCLEOTIDE SEQUENCE</scope>
    <source>
        <strain evidence="17">Sukarami</strain>
    </source>
</reference>
<dbReference type="OrthoDB" id="521512at2759"/>
<evidence type="ECO:0000256" key="1">
    <source>
        <dbReference type="ARBA" id="ARBA00003195"/>
    </source>
</evidence>
<keyword evidence="18" id="KW-1185">Reference proteome</keyword>
<protein>
    <recommendedName>
        <fullName evidence="4">NADH dehydrogenase [ubiquinone] 1 beta subcomplex subunit 3</fullName>
    </recommendedName>
    <alternativeName>
        <fullName evidence="13">Complex I-B12</fullName>
    </alternativeName>
    <alternativeName>
        <fullName evidence="14">NADH-ubiquinone oxidoreductase B12 subunit</fullName>
    </alternativeName>
</protein>
<evidence type="ECO:0000256" key="3">
    <source>
        <dbReference type="ARBA" id="ARBA00005667"/>
    </source>
</evidence>
<keyword evidence="12 16" id="KW-0472">Membrane</keyword>
<dbReference type="GO" id="GO:0032981">
    <property type="term" value="P:mitochondrial respiratory chain complex I assembly"/>
    <property type="evidence" value="ECO:0007669"/>
    <property type="project" value="TreeGrafter"/>
</dbReference>
<evidence type="ECO:0000256" key="4">
    <source>
        <dbReference type="ARBA" id="ARBA00018680"/>
    </source>
</evidence>
<proteinExistence type="inferred from homology"/>
<keyword evidence="8" id="KW-0999">Mitochondrion inner membrane</keyword>
<evidence type="ECO:0000256" key="2">
    <source>
        <dbReference type="ARBA" id="ARBA00004298"/>
    </source>
</evidence>
<comment type="subcellular location">
    <subcellularLocation>
        <location evidence="2">Mitochondrion inner membrane</location>
        <topology evidence="2">Single-pass membrane protein</topology>
        <orientation evidence="2">Matrix side</orientation>
    </subcellularLocation>
</comment>
<feature type="compositionally biased region" description="Basic and acidic residues" evidence="15">
    <location>
        <begin position="100"/>
        <end position="113"/>
    </location>
</feature>
<evidence type="ECO:0000313" key="18">
    <source>
        <dbReference type="Proteomes" id="UP001059596"/>
    </source>
</evidence>
<comment type="function">
    <text evidence="1">Accessory subunit of the mitochondrial membrane respiratory chain NADH dehydrogenase (Complex I), that is believed not to be involved in catalysis. Complex I functions in the transfer of electrons from NADH to the respiratory chain. The immediate electron acceptor for the enzyme is believed to be ubiquinone.</text>
</comment>
<dbReference type="InterPro" id="IPR012576">
    <property type="entry name" value="NDUFB3"/>
</dbReference>
<keyword evidence="7 16" id="KW-0812">Transmembrane</keyword>
<organism evidence="17 18">
    <name type="scientific">Drosophila gunungcola</name>
    <name type="common">fruit fly</name>
    <dbReference type="NCBI Taxonomy" id="103775"/>
    <lineage>
        <taxon>Eukaryota</taxon>
        <taxon>Metazoa</taxon>
        <taxon>Ecdysozoa</taxon>
        <taxon>Arthropoda</taxon>
        <taxon>Hexapoda</taxon>
        <taxon>Insecta</taxon>
        <taxon>Pterygota</taxon>
        <taxon>Neoptera</taxon>
        <taxon>Endopterygota</taxon>
        <taxon>Diptera</taxon>
        <taxon>Brachycera</taxon>
        <taxon>Muscomorpha</taxon>
        <taxon>Ephydroidea</taxon>
        <taxon>Drosophilidae</taxon>
        <taxon>Drosophila</taxon>
        <taxon>Sophophora</taxon>
    </lineage>
</organism>
<accession>A0A9P9YF61</accession>
<name>A0A9P9YF61_9MUSC</name>
<evidence type="ECO:0000256" key="12">
    <source>
        <dbReference type="ARBA" id="ARBA00023136"/>
    </source>
</evidence>
<dbReference type="PANTHER" id="PTHR15082:SF2">
    <property type="entry name" value="NADH DEHYDROGENASE [UBIQUINONE] 1 BETA SUBCOMPLEX SUBUNIT 3"/>
    <property type="match status" value="1"/>
</dbReference>
<evidence type="ECO:0000256" key="6">
    <source>
        <dbReference type="ARBA" id="ARBA00022660"/>
    </source>
</evidence>
<evidence type="ECO:0000256" key="10">
    <source>
        <dbReference type="ARBA" id="ARBA00022989"/>
    </source>
</evidence>
<evidence type="ECO:0000256" key="16">
    <source>
        <dbReference type="SAM" id="Phobius"/>
    </source>
</evidence>
<comment type="similarity">
    <text evidence="3">Belongs to the complex I NDUFB3 subunit family.</text>
</comment>
<evidence type="ECO:0000256" key="11">
    <source>
        <dbReference type="ARBA" id="ARBA00023128"/>
    </source>
</evidence>
<dbReference type="GO" id="GO:0005743">
    <property type="term" value="C:mitochondrial inner membrane"/>
    <property type="evidence" value="ECO:0007669"/>
    <property type="project" value="UniProtKB-SubCell"/>
</dbReference>
<keyword evidence="5" id="KW-0813">Transport</keyword>
<sequence>MGGHGHHGEPYTVPHASAYKVENVPQLLEVKEALARQGLKDPWLRNEAWRYEPKGFGTHRSRLNTFLFRGLGVGFCAFLATVAVEYGLGIGKGQGGHGHGHGDEEHGDKAGHH</sequence>
<evidence type="ECO:0000256" key="5">
    <source>
        <dbReference type="ARBA" id="ARBA00022448"/>
    </source>
</evidence>
<evidence type="ECO:0000256" key="14">
    <source>
        <dbReference type="ARBA" id="ARBA00032688"/>
    </source>
</evidence>
<evidence type="ECO:0000256" key="8">
    <source>
        <dbReference type="ARBA" id="ARBA00022792"/>
    </source>
</evidence>
<keyword evidence="9" id="KW-0249">Electron transport</keyword>
<dbReference type="EMBL" id="JAMKOV010000028">
    <property type="protein sequence ID" value="KAI8035838.1"/>
    <property type="molecule type" value="Genomic_DNA"/>
</dbReference>
<dbReference type="GO" id="GO:0022900">
    <property type="term" value="P:electron transport chain"/>
    <property type="evidence" value="ECO:0007669"/>
    <property type="project" value="InterPro"/>
</dbReference>
<dbReference type="Pfam" id="PF08122">
    <property type="entry name" value="NDUF_B12"/>
    <property type="match status" value="1"/>
</dbReference>
<keyword evidence="11" id="KW-0496">Mitochondrion</keyword>